<feature type="chain" id="PRO_5046308574" evidence="1">
    <location>
        <begin position="24"/>
        <end position="132"/>
    </location>
</feature>
<sequence>MAAKLRTLAFAIIGAAIMSSALARDDGACAAAATQLALNRCALAALAKADAEMNRLYREQMAYLDAQRRQRLQASQRAWLKYRDSTCLYENGPRAESGSIWPMQAALCQAKLTRQRNELLRSYVACRQDGCA</sequence>
<gene>
    <name evidence="3" type="ORF">I4X03_021460</name>
</gene>
<reference evidence="3 4" key="2">
    <citation type="submission" date="2021-08" db="EMBL/GenBank/DDBJ databases">
        <title>Massilia sp. R798.</title>
        <authorList>
            <person name="Baek J.H."/>
            <person name="Jung H.S."/>
            <person name="Kim K.R."/>
            <person name="Jeon C.O."/>
        </authorList>
    </citation>
    <scope>NUCLEOTIDE SEQUENCE [LARGE SCALE GENOMIC DNA]</scope>
    <source>
        <strain evidence="3 4">R798</strain>
    </source>
</reference>
<accession>A0ABS7SV52</accession>
<dbReference type="RefSeq" id="WP_223470619.1">
    <property type="nucleotide sequence ID" value="NZ_JAFBIL020000010.1"/>
</dbReference>
<evidence type="ECO:0000259" key="2">
    <source>
        <dbReference type="Pfam" id="PF07007"/>
    </source>
</evidence>
<feature type="domain" description="Lysozyme inhibitor LprI-like N-terminal" evidence="2">
    <location>
        <begin position="29"/>
        <end position="117"/>
    </location>
</feature>
<name>A0ABS7SV52_9BURK</name>
<proteinExistence type="predicted"/>
<dbReference type="Pfam" id="PF07007">
    <property type="entry name" value="LprI"/>
    <property type="match status" value="1"/>
</dbReference>
<reference evidence="3 4" key="1">
    <citation type="submission" date="2021-01" db="EMBL/GenBank/DDBJ databases">
        <authorList>
            <person name="Ruan W."/>
            <person name="Khan S.A."/>
            <person name="Jeon C.O."/>
        </authorList>
    </citation>
    <scope>NUCLEOTIDE SEQUENCE [LARGE SCALE GENOMIC DNA]</scope>
    <source>
        <strain evidence="3 4">R798</strain>
    </source>
</reference>
<dbReference type="PANTHER" id="PTHR39176:SF1">
    <property type="entry name" value="PERIPLASMIC PROTEIN"/>
    <property type="match status" value="1"/>
</dbReference>
<dbReference type="PANTHER" id="PTHR39176">
    <property type="entry name" value="PERIPLASMIC PROTEIN-RELATED"/>
    <property type="match status" value="1"/>
</dbReference>
<protein>
    <submittedName>
        <fullName evidence="3">DUF1311 domain-containing protein</fullName>
    </submittedName>
</protein>
<evidence type="ECO:0000256" key="1">
    <source>
        <dbReference type="SAM" id="SignalP"/>
    </source>
</evidence>
<keyword evidence="1" id="KW-0732">Signal</keyword>
<evidence type="ECO:0000313" key="4">
    <source>
        <dbReference type="Proteomes" id="UP000809349"/>
    </source>
</evidence>
<dbReference type="InterPro" id="IPR009739">
    <property type="entry name" value="LprI-like_N"/>
</dbReference>
<evidence type="ECO:0000313" key="3">
    <source>
        <dbReference type="EMBL" id="MBZ2209842.1"/>
    </source>
</evidence>
<dbReference type="Proteomes" id="UP000809349">
    <property type="component" value="Unassembled WGS sequence"/>
</dbReference>
<dbReference type="Gene3D" id="1.20.1270.180">
    <property type="match status" value="1"/>
</dbReference>
<feature type="signal peptide" evidence="1">
    <location>
        <begin position="1"/>
        <end position="23"/>
    </location>
</feature>
<keyword evidence="4" id="KW-1185">Reference proteome</keyword>
<comment type="caution">
    <text evidence="3">The sequence shown here is derived from an EMBL/GenBank/DDBJ whole genome shotgun (WGS) entry which is preliminary data.</text>
</comment>
<organism evidence="3 4">
    <name type="scientific">Massilia soli</name>
    <dbReference type="NCBI Taxonomy" id="2792854"/>
    <lineage>
        <taxon>Bacteria</taxon>
        <taxon>Pseudomonadati</taxon>
        <taxon>Pseudomonadota</taxon>
        <taxon>Betaproteobacteria</taxon>
        <taxon>Burkholderiales</taxon>
        <taxon>Oxalobacteraceae</taxon>
        <taxon>Telluria group</taxon>
        <taxon>Massilia</taxon>
    </lineage>
</organism>
<dbReference type="EMBL" id="JAFBIL020000010">
    <property type="protein sequence ID" value="MBZ2209842.1"/>
    <property type="molecule type" value="Genomic_DNA"/>
</dbReference>